<comment type="caution">
    <text evidence="1">The sequence shown here is derived from an EMBL/GenBank/DDBJ whole genome shotgun (WGS) entry which is preliminary data.</text>
</comment>
<sequence length="34" mass="4008">MADCTHQQLRTEQERAILEQSLMIVTPKRLLLQI</sequence>
<accession>A0A0V1DUN3</accession>
<organism evidence="1 2">
    <name type="scientific">Trichinella zimbabwensis</name>
    <dbReference type="NCBI Taxonomy" id="268475"/>
    <lineage>
        <taxon>Eukaryota</taxon>
        <taxon>Metazoa</taxon>
        <taxon>Ecdysozoa</taxon>
        <taxon>Nematoda</taxon>
        <taxon>Enoplea</taxon>
        <taxon>Dorylaimia</taxon>
        <taxon>Trichinellida</taxon>
        <taxon>Trichinellidae</taxon>
        <taxon>Trichinella</taxon>
    </lineage>
</organism>
<keyword evidence="2" id="KW-1185">Reference proteome</keyword>
<gene>
    <name evidence="1" type="ORF">T11_5796</name>
</gene>
<dbReference type="AlphaFoldDB" id="A0A0V1DUN3"/>
<evidence type="ECO:0000313" key="2">
    <source>
        <dbReference type="Proteomes" id="UP000055024"/>
    </source>
</evidence>
<evidence type="ECO:0000313" key="1">
    <source>
        <dbReference type="EMBL" id="KRY65221.1"/>
    </source>
</evidence>
<dbReference type="EMBL" id="JYDP01007620">
    <property type="protein sequence ID" value="KRY65221.1"/>
    <property type="molecule type" value="Genomic_DNA"/>
</dbReference>
<proteinExistence type="predicted"/>
<name>A0A0V1DUN3_9BILA</name>
<protein>
    <submittedName>
        <fullName evidence="1">Uncharacterized protein</fullName>
    </submittedName>
</protein>
<reference evidence="1 2" key="1">
    <citation type="submission" date="2015-01" db="EMBL/GenBank/DDBJ databases">
        <title>Evolution of Trichinella species and genotypes.</title>
        <authorList>
            <person name="Korhonen P.K."/>
            <person name="Edoardo P."/>
            <person name="Giuseppe L.R."/>
            <person name="Gasser R.B."/>
        </authorList>
    </citation>
    <scope>NUCLEOTIDE SEQUENCE [LARGE SCALE GENOMIC DNA]</scope>
    <source>
        <strain evidence="1">ISS1029</strain>
    </source>
</reference>
<dbReference type="Proteomes" id="UP000055024">
    <property type="component" value="Unassembled WGS sequence"/>
</dbReference>